<organism evidence="1 2">
    <name type="scientific">Penicillium crustosum</name>
    <name type="common">Blue mold fungus</name>
    <dbReference type="NCBI Taxonomy" id="36656"/>
    <lineage>
        <taxon>Eukaryota</taxon>
        <taxon>Fungi</taxon>
        <taxon>Dikarya</taxon>
        <taxon>Ascomycota</taxon>
        <taxon>Pezizomycotina</taxon>
        <taxon>Eurotiomycetes</taxon>
        <taxon>Eurotiomycetidae</taxon>
        <taxon>Eurotiales</taxon>
        <taxon>Aspergillaceae</taxon>
        <taxon>Penicillium</taxon>
    </lineage>
</organism>
<dbReference type="AlphaFoldDB" id="A0A9P5GK11"/>
<proteinExistence type="predicted"/>
<sequence>MDPFERLPAELINHILLCASDFVGIESLLIASPRVDAIFHDRPGLLFQGLVASNTIASAAPIQEITQKVRLLHSPPFNVHSLEEYIQCTNGVHHQPDIHSYGAEVLEMVRISAQIQRLACKCLSTMQQNFISVVSGLPVGSLSGSIRAEKAAKPFSWVEESNIYWALWHLRHYSDLHNYGSRLNWSEDSMKRLKEYHTWNSIDYLTSEVIATVAAVLADLGFSPIYSYPYQGEDEESLQGVWWYTMETPPPLFLSFDLERSMDITVWPSPSTPRTDSVTEAWHLGLGYCGKAPSQMAMYKDWARVLAYQGPDHNYTLIRIQPYRRLGVLVWDVWRMYSTGLMQWNNGEQTETPDGGLTYVQHVALREWHSRWIALAGDTC</sequence>
<evidence type="ECO:0000313" key="1">
    <source>
        <dbReference type="EMBL" id="KAF7522069.1"/>
    </source>
</evidence>
<dbReference type="Proteomes" id="UP000701341">
    <property type="component" value="Unassembled WGS sequence"/>
</dbReference>
<dbReference type="EMBL" id="JAAOZQ010000056">
    <property type="protein sequence ID" value="KAF7522069.1"/>
    <property type="molecule type" value="Genomic_DNA"/>
</dbReference>
<dbReference type="OrthoDB" id="4358152at2759"/>
<comment type="caution">
    <text evidence="1">The sequence shown here is derived from an EMBL/GenBank/DDBJ whole genome shotgun (WGS) entry which is preliminary data.</text>
</comment>
<gene>
    <name evidence="1" type="ORF">PCG10_007693</name>
</gene>
<reference evidence="1" key="1">
    <citation type="submission" date="2020-02" db="EMBL/GenBank/DDBJ databases">
        <authorList>
            <person name="Lichtner F.J."/>
        </authorList>
    </citation>
    <scope>NUCLEOTIDE SEQUENCE</scope>
    <source>
        <strain evidence="1">G10</strain>
    </source>
</reference>
<name>A0A9P5GK11_PENCR</name>
<keyword evidence="2" id="KW-1185">Reference proteome</keyword>
<protein>
    <submittedName>
        <fullName evidence="1">Uncharacterized protein</fullName>
    </submittedName>
</protein>
<accession>A0A9P5GK11</accession>
<evidence type="ECO:0000313" key="2">
    <source>
        <dbReference type="Proteomes" id="UP000701341"/>
    </source>
</evidence>